<evidence type="ECO:0000313" key="3">
    <source>
        <dbReference type="Proteomes" id="UP000320948"/>
    </source>
</evidence>
<dbReference type="Proteomes" id="UP000320948">
    <property type="component" value="Unassembled WGS sequence"/>
</dbReference>
<proteinExistence type="predicted"/>
<evidence type="ECO:0000313" key="2">
    <source>
        <dbReference type="EMBL" id="TKW60743.1"/>
    </source>
</evidence>
<feature type="compositionally biased region" description="Polar residues" evidence="1">
    <location>
        <begin position="1071"/>
        <end position="1086"/>
    </location>
</feature>
<name>A0A6N4R522_BLAVI</name>
<dbReference type="AlphaFoldDB" id="A0A6N4R522"/>
<accession>A0A6N4R522</accession>
<dbReference type="InterPro" id="IPR018225">
    <property type="entry name" value="Transaldolase_AS"/>
</dbReference>
<evidence type="ECO:0000256" key="1">
    <source>
        <dbReference type="SAM" id="MobiDB-lite"/>
    </source>
</evidence>
<dbReference type="PROSITE" id="PS51257">
    <property type="entry name" value="PROKAR_LIPOPROTEIN"/>
    <property type="match status" value="1"/>
</dbReference>
<comment type="caution">
    <text evidence="2">The sequence shown here is derived from an EMBL/GenBank/DDBJ whole genome shotgun (WGS) entry which is preliminary data.</text>
</comment>
<sequence length="1113" mass="119849">MPRAPIRRLFAYTPALWATLAVATLLSGCLFDSAAYRINKQIDSGEAVKALTKLDEKLTDTPDDPAFNLLAIKARLKVCLERACFSEGPMPQLLQPLPRLANHVTGPVTLKDELPPLTLQSVLQDAIKPYAAHSSQPAAVIALYANTPKTLQPQSAEALFQPALNRLHHGQTKEAATVLAALAGHKQAEIPATYTYMATLLGALLNHEDVTTNPSLIALRTSSQPRLPDSAAAILPWALMVKNTTDKNTPLDTLDNLRAHLNALNMPAMLDARAMTAITQELITTSRLPDAARQWQKTDKDDPKLVQLLLQQAALELNPNQPDLWASYLPTLVSHTLLTSPSIQAHAADFDVTAITSATAPKLANLIMPAVRKLSGYPVIAAPLLTFTGKLQLTNQQQVEYQKLSQELILKASAMGDVSTTLLLAQALPDAAQNNRHSVVPLLVGYIRQNLREGNFTAATNTANLLTQTLRMDVEFDPLILEEFNEEVTRRKIIDDLHAPTPEMLLKTPDEAKIDLGPLFAFMEEHFANQPKVISSQLTTLIAKAQGTYGQPSAMYRLGSYFPASTVSAEQQVQWLGAALEQALLNDKDLTATQLAETATRLAELHPGLNLAPIMETALKRAGGQLEDQRTLWQNATPRVREVLRAIRPEFTQLMTGIDAMAESRFNTAALAFATITQPTWREEAKPFLEQFHQRLIDISGIYIPLSGAADTKTAAIILEPQGLSQGGKLTLVSATFISRAGQTAEPEPETMRTNGMAVHRFTAPLPYNFDTTTLTLDPNILARTEQGGTFAATYGNLRSLKMQDGTSGTPLLTVTDARGTQTMYLRALLDTTSPLRPDGTYLIQTNLSQPNAPTAYILPKGSLITLTSKPNTSVPPAGADTKAASVYPLEGSLRHPASVQEIQFTGYFDPALLLSTFTFSYPLPSSGQPAAATVRCQTLAGPITCGMHNQNSARQAYVTHVTGMQTRESMAAAAALRDIANTEGADRLMTEAAKMPEPVTVTTISVTTPVSLSTLTSDTAVSGTLPVSATAPVSSTQAPTLLDDEEDLDEAMPVSRTVSVATDVPAAFINNSGSKTTSATTQINPQEDAEPGAFIDLTGRSKTVSATSPTAQ</sequence>
<reference evidence="2 3" key="1">
    <citation type="journal article" date="2017" name="Nat. Commun.">
        <title>In situ click chemistry generation of cyclooxygenase-2 inhibitors.</title>
        <authorList>
            <person name="Bhardwaj A."/>
            <person name="Kaur J."/>
            <person name="Wuest M."/>
            <person name="Wuest F."/>
        </authorList>
    </citation>
    <scope>NUCLEOTIDE SEQUENCE [LARGE SCALE GENOMIC DNA]</scope>
    <source>
        <strain evidence="2">S2_018_000_R2_106</strain>
    </source>
</reference>
<protein>
    <submittedName>
        <fullName evidence="2">Uncharacterized protein</fullName>
    </submittedName>
</protein>
<dbReference type="EMBL" id="VAFM01000002">
    <property type="protein sequence ID" value="TKW60743.1"/>
    <property type="molecule type" value="Genomic_DNA"/>
</dbReference>
<dbReference type="GO" id="GO:0005975">
    <property type="term" value="P:carbohydrate metabolic process"/>
    <property type="evidence" value="ECO:0007669"/>
    <property type="project" value="InterPro"/>
</dbReference>
<gene>
    <name evidence="2" type="ORF">DI628_07565</name>
</gene>
<feature type="region of interest" description="Disordered" evidence="1">
    <location>
        <begin position="1071"/>
        <end position="1091"/>
    </location>
</feature>
<organism evidence="2 3">
    <name type="scientific">Blastochloris viridis</name>
    <name type="common">Rhodopseudomonas viridis</name>
    <dbReference type="NCBI Taxonomy" id="1079"/>
    <lineage>
        <taxon>Bacteria</taxon>
        <taxon>Pseudomonadati</taxon>
        <taxon>Pseudomonadota</taxon>
        <taxon>Alphaproteobacteria</taxon>
        <taxon>Hyphomicrobiales</taxon>
        <taxon>Blastochloridaceae</taxon>
        <taxon>Blastochloris</taxon>
    </lineage>
</organism>
<dbReference type="PROSITE" id="PS01054">
    <property type="entry name" value="TRANSALDOLASE_1"/>
    <property type="match status" value="1"/>
</dbReference>